<organism evidence="2 3">
    <name type="scientific">Galerina marginata (strain CBS 339.88)</name>
    <dbReference type="NCBI Taxonomy" id="685588"/>
    <lineage>
        <taxon>Eukaryota</taxon>
        <taxon>Fungi</taxon>
        <taxon>Dikarya</taxon>
        <taxon>Basidiomycota</taxon>
        <taxon>Agaricomycotina</taxon>
        <taxon>Agaricomycetes</taxon>
        <taxon>Agaricomycetidae</taxon>
        <taxon>Agaricales</taxon>
        <taxon>Agaricineae</taxon>
        <taxon>Strophariaceae</taxon>
        <taxon>Galerina</taxon>
    </lineage>
</organism>
<dbReference type="PROSITE" id="PS51762">
    <property type="entry name" value="GH16_2"/>
    <property type="match status" value="1"/>
</dbReference>
<gene>
    <name evidence="2" type="ORF">GALMADRAFT_62843</name>
</gene>
<dbReference type="PANTHER" id="PTHR10963:SF24">
    <property type="entry name" value="GLYCOSIDASE C21B10.07-RELATED"/>
    <property type="match status" value="1"/>
</dbReference>
<name>A0A067TCG3_GALM3</name>
<dbReference type="Gene3D" id="2.60.120.200">
    <property type="match status" value="1"/>
</dbReference>
<keyword evidence="3" id="KW-1185">Reference proteome</keyword>
<sequence length="366" mass="39687">MHPYDLVKDYSGDAFFNDWDFYGNYDNLTWGDVNWLDRTNATDKKLAFTNDVGNAILKVDNSTDVAWGDKRDSIRITTKAAYGLGTIWIADIVHLPFGCSVWPALWTKGPTWPQDGEIDIVEAINMMQSNQMALHTSPGCKHTPTTQLGTSVELDCSTPAGCTVIENAPNSFGEGFNSAGGGVFATRFDASGIWFWGRNEVPKSIASEISTTIMSTDDWGIPSANYSSGPDCDMPTYFSAQNIVLDITLCGGWAGNPDIYTPQCGAQGPTGKCYDDNVVGEGSAKKYDDAYFEIKYLRAYTDGQATVVTNRAVPPVGSTKESGTDTTLTRTVADSEKSRATDLQSFASLVWTSVATMVGLMAVFIL</sequence>
<dbReference type="CDD" id="cd02181">
    <property type="entry name" value="GH16_fungal_Lam16A_glucanase"/>
    <property type="match status" value="1"/>
</dbReference>
<dbReference type="Proteomes" id="UP000027222">
    <property type="component" value="Unassembled WGS sequence"/>
</dbReference>
<dbReference type="GO" id="GO:0009251">
    <property type="term" value="P:glucan catabolic process"/>
    <property type="evidence" value="ECO:0007669"/>
    <property type="project" value="TreeGrafter"/>
</dbReference>
<evidence type="ECO:0000259" key="1">
    <source>
        <dbReference type="PROSITE" id="PS51762"/>
    </source>
</evidence>
<dbReference type="STRING" id="685588.A0A067TCG3"/>
<dbReference type="InterPro" id="IPR000757">
    <property type="entry name" value="Beta-glucanase-like"/>
</dbReference>
<dbReference type="EMBL" id="KL142372">
    <property type="protein sequence ID" value="KDR80022.1"/>
    <property type="molecule type" value="Genomic_DNA"/>
</dbReference>
<dbReference type="AlphaFoldDB" id="A0A067TCG3"/>
<evidence type="ECO:0000313" key="2">
    <source>
        <dbReference type="EMBL" id="KDR80022.1"/>
    </source>
</evidence>
<dbReference type="HOGENOM" id="CLU_016972_2_1_1"/>
<dbReference type="InterPro" id="IPR013320">
    <property type="entry name" value="ConA-like_dom_sf"/>
</dbReference>
<protein>
    <recommendedName>
        <fullName evidence="1">GH16 domain-containing protein</fullName>
    </recommendedName>
</protein>
<dbReference type="Pfam" id="PF26113">
    <property type="entry name" value="GH16_XgeA"/>
    <property type="match status" value="1"/>
</dbReference>
<dbReference type="SUPFAM" id="SSF49899">
    <property type="entry name" value="Concanavalin A-like lectins/glucanases"/>
    <property type="match status" value="1"/>
</dbReference>
<reference evidence="3" key="1">
    <citation type="journal article" date="2014" name="Proc. Natl. Acad. Sci. U.S.A.">
        <title>Extensive sampling of basidiomycete genomes demonstrates inadequacy of the white-rot/brown-rot paradigm for wood decay fungi.</title>
        <authorList>
            <person name="Riley R."/>
            <person name="Salamov A.A."/>
            <person name="Brown D.W."/>
            <person name="Nagy L.G."/>
            <person name="Floudas D."/>
            <person name="Held B.W."/>
            <person name="Levasseur A."/>
            <person name="Lombard V."/>
            <person name="Morin E."/>
            <person name="Otillar R."/>
            <person name="Lindquist E.A."/>
            <person name="Sun H."/>
            <person name="LaButti K.M."/>
            <person name="Schmutz J."/>
            <person name="Jabbour D."/>
            <person name="Luo H."/>
            <person name="Baker S.E."/>
            <person name="Pisabarro A.G."/>
            <person name="Walton J.D."/>
            <person name="Blanchette R.A."/>
            <person name="Henrissat B."/>
            <person name="Martin F."/>
            <person name="Cullen D."/>
            <person name="Hibbett D.S."/>
            <person name="Grigoriev I.V."/>
        </authorList>
    </citation>
    <scope>NUCLEOTIDE SEQUENCE [LARGE SCALE GENOMIC DNA]</scope>
    <source>
        <strain evidence="3">CBS 339.88</strain>
    </source>
</reference>
<accession>A0A067TCG3</accession>
<feature type="domain" description="GH16" evidence="1">
    <location>
        <begin position="1"/>
        <end position="262"/>
    </location>
</feature>
<dbReference type="InterPro" id="IPR050546">
    <property type="entry name" value="Glycosyl_Hydrlase_16"/>
</dbReference>
<dbReference type="GO" id="GO:0004553">
    <property type="term" value="F:hydrolase activity, hydrolyzing O-glycosyl compounds"/>
    <property type="evidence" value="ECO:0007669"/>
    <property type="project" value="InterPro"/>
</dbReference>
<evidence type="ECO:0000313" key="3">
    <source>
        <dbReference type="Proteomes" id="UP000027222"/>
    </source>
</evidence>
<dbReference type="PANTHER" id="PTHR10963">
    <property type="entry name" value="GLYCOSYL HYDROLASE-RELATED"/>
    <property type="match status" value="1"/>
</dbReference>
<proteinExistence type="predicted"/>
<dbReference type="OrthoDB" id="192832at2759"/>